<comment type="caution">
    <text evidence="1">The sequence shown here is derived from an EMBL/GenBank/DDBJ whole genome shotgun (WGS) entry which is preliminary data.</text>
</comment>
<proteinExistence type="predicted"/>
<accession>A0ABQ9T9I6</accession>
<keyword evidence="2" id="KW-1185">Reference proteome</keyword>
<feature type="non-terminal residue" evidence="1">
    <location>
        <position position="106"/>
    </location>
</feature>
<evidence type="ECO:0000313" key="1">
    <source>
        <dbReference type="EMBL" id="KAK2081068.1"/>
    </source>
</evidence>
<dbReference type="EMBL" id="JASSZA010000411">
    <property type="protein sequence ID" value="KAK2081068.1"/>
    <property type="molecule type" value="Genomic_DNA"/>
</dbReference>
<evidence type="ECO:0000313" key="2">
    <source>
        <dbReference type="Proteomes" id="UP001266305"/>
    </source>
</evidence>
<protein>
    <submittedName>
        <fullName evidence="1">Uncharacterized protein</fullName>
    </submittedName>
</protein>
<organism evidence="1 2">
    <name type="scientific">Saguinus oedipus</name>
    <name type="common">Cotton-top tamarin</name>
    <name type="synonym">Oedipomidas oedipus</name>
    <dbReference type="NCBI Taxonomy" id="9490"/>
    <lineage>
        <taxon>Eukaryota</taxon>
        <taxon>Metazoa</taxon>
        <taxon>Chordata</taxon>
        <taxon>Craniata</taxon>
        <taxon>Vertebrata</taxon>
        <taxon>Euteleostomi</taxon>
        <taxon>Mammalia</taxon>
        <taxon>Eutheria</taxon>
        <taxon>Euarchontoglires</taxon>
        <taxon>Primates</taxon>
        <taxon>Haplorrhini</taxon>
        <taxon>Platyrrhini</taxon>
        <taxon>Cebidae</taxon>
        <taxon>Callitrichinae</taxon>
        <taxon>Saguinus</taxon>
    </lineage>
</organism>
<name>A0ABQ9T9I6_SAGOE</name>
<sequence length="106" mass="11094">MGPQGPAEYSPYVTQHPHACTRLLTDQAHAHAQHSALCRHTWAQGSGGSPSCWMLAGTESPALAPGGSRMGQPFPAYAREAVVEPPLWLGSGPSALLEAGPQAVRK</sequence>
<dbReference type="Proteomes" id="UP001266305">
    <property type="component" value="Unassembled WGS sequence"/>
</dbReference>
<reference evidence="1 2" key="1">
    <citation type="submission" date="2023-05" db="EMBL/GenBank/DDBJ databases">
        <title>B98-5 Cell Line De Novo Hybrid Assembly: An Optical Mapping Approach.</title>
        <authorList>
            <person name="Kananen K."/>
            <person name="Auerbach J.A."/>
            <person name="Kautto E."/>
            <person name="Blachly J.S."/>
        </authorList>
    </citation>
    <scope>NUCLEOTIDE SEQUENCE [LARGE SCALE GENOMIC DNA]</scope>
    <source>
        <strain evidence="1">B95-8</strain>
        <tissue evidence="1">Cell line</tissue>
    </source>
</reference>
<gene>
    <name evidence="1" type="ORF">P7K49_040183</name>
</gene>